<dbReference type="Gene3D" id="1.10.565.10">
    <property type="entry name" value="Retinoid X Receptor"/>
    <property type="match status" value="1"/>
</dbReference>
<name>A0A7E4UL73_PANRE</name>
<evidence type="ECO:0000256" key="1">
    <source>
        <dbReference type="ARBA" id="ARBA00023015"/>
    </source>
</evidence>
<dbReference type="Proteomes" id="UP000492821">
    <property type="component" value="Unassembled WGS sequence"/>
</dbReference>
<evidence type="ECO:0000256" key="3">
    <source>
        <dbReference type="ARBA" id="ARBA00023170"/>
    </source>
</evidence>
<keyword evidence="3" id="KW-0675">Receptor</keyword>
<keyword evidence="1" id="KW-0805">Transcription regulation</keyword>
<protein>
    <submittedName>
        <fullName evidence="5">NR LBD domain-containing protein</fullName>
    </submittedName>
</protein>
<dbReference type="WBParaSite" id="Pan_g10073.t1">
    <property type="protein sequence ID" value="Pan_g10073.t1"/>
    <property type="gene ID" value="Pan_g10073"/>
</dbReference>
<reference evidence="5" key="2">
    <citation type="submission" date="2020-10" db="UniProtKB">
        <authorList>
            <consortium name="WormBaseParasite"/>
        </authorList>
    </citation>
    <scope>IDENTIFICATION</scope>
</reference>
<evidence type="ECO:0000313" key="5">
    <source>
        <dbReference type="WBParaSite" id="Pan_g10073.t1"/>
    </source>
</evidence>
<organism evidence="4 5">
    <name type="scientific">Panagrellus redivivus</name>
    <name type="common">Microworm</name>
    <dbReference type="NCBI Taxonomy" id="6233"/>
    <lineage>
        <taxon>Eukaryota</taxon>
        <taxon>Metazoa</taxon>
        <taxon>Ecdysozoa</taxon>
        <taxon>Nematoda</taxon>
        <taxon>Chromadorea</taxon>
        <taxon>Rhabditida</taxon>
        <taxon>Tylenchina</taxon>
        <taxon>Panagrolaimomorpha</taxon>
        <taxon>Panagrolaimoidea</taxon>
        <taxon>Panagrolaimidae</taxon>
        <taxon>Panagrellus</taxon>
    </lineage>
</organism>
<reference evidence="4" key="1">
    <citation type="journal article" date="2013" name="Genetics">
        <title>The draft genome and transcriptome of Panagrellus redivivus are shaped by the harsh demands of a free-living lifestyle.</title>
        <authorList>
            <person name="Srinivasan J."/>
            <person name="Dillman A.R."/>
            <person name="Macchietto M.G."/>
            <person name="Heikkinen L."/>
            <person name="Lakso M."/>
            <person name="Fracchia K.M."/>
            <person name="Antoshechkin I."/>
            <person name="Mortazavi A."/>
            <person name="Wong G."/>
            <person name="Sternberg P.W."/>
        </authorList>
    </citation>
    <scope>NUCLEOTIDE SEQUENCE [LARGE SCALE GENOMIC DNA]</scope>
    <source>
        <strain evidence="4">MT8872</strain>
    </source>
</reference>
<dbReference type="PANTHER" id="PTHR46011">
    <property type="entry name" value="NUCLEAR HORMONE RECEPTOR FAMILY MEMBER NHR-86-RELATED"/>
    <property type="match status" value="1"/>
</dbReference>
<dbReference type="PANTHER" id="PTHR46011:SF16">
    <property type="entry name" value="NUCLEAR HORMONE RECEPTOR FAMILY MEMBER NHR-66"/>
    <property type="match status" value="1"/>
</dbReference>
<accession>A0A7E4UL73</accession>
<dbReference type="SUPFAM" id="SSF48508">
    <property type="entry name" value="Nuclear receptor ligand-binding domain"/>
    <property type="match status" value="1"/>
</dbReference>
<proteinExistence type="predicted"/>
<evidence type="ECO:0000313" key="4">
    <source>
        <dbReference type="Proteomes" id="UP000492821"/>
    </source>
</evidence>
<dbReference type="AlphaFoldDB" id="A0A7E4UL73"/>
<keyword evidence="4" id="KW-1185">Reference proteome</keyword>
<sequence length="319" mass="37003">MDKTAVQCNRDVIGRRSLSLTQEKQKETVNDADLAKGNLLKIASLSKLQRISVLDSVKKSYDMMNRRRAVLYNSGSPGSNLKATLKHKELDNFAEAIFSLHQVEPELCLLFINENSYLASLPKTERRKIFGHFASHLQGIEGPYMSWAYGTDNGDRVWVMPNKIYLNLKHMEHYFDSNIEIVQALNLDKTTALRIHEVTFINAMDMIDTYITRVAPTEDEVIFLLGLIIYDPGMKNVNHETKNILQKTRNLLIKEFLTVHRNDSIDPVIRLDEILWIFSGVKEYTSQLRRDMLMFRFFDILPPNEYFDEIWSVDMCDIC</sequence>
<dbReference type="InterPro" id="IPR035500">
    <property type="entry name" value="NHR-like_dom_sf"/>
</dbReference>
<keyword evidence="2" id="KW-0804">Transcription</keyword>
<evidence type="ECO:0000256" key="2">
    <source>
        <dbReference type="ARBA" id="ARBA00023163"/>
    </source>
</evidence>